<organism evidence="1 2">
    <name type="scientific">Hyalangium minutum</name>
    <dbReference type="NCBI Taxonomy" id="394096"/>
    <lineage>
        <taxon>Bacteria</taxon>
        <taxon>Pseudomonadati</taxon>
        <taxon>Myxococcota</taxon>
        <taxon>Myxococcia</taxon>
        <taxon>Myxococcales</taxon>
        <taxon>Cystobacterineae</taxon>
        <taxon>Archangiaceae</taxon>
        <taxon>Hyalangium</taxon>
    </lineage>
</organism>
<evidence type="ECO:0008006" key="3">
    <source>
        <dbReference type="Google" id="ProtNLM"/>
    </source>
</evidence>
<evidence type="ECO:0000313" key="1">
    <source>
        <dbReference type="EMBL" id="KFE62946.1"/>
    </source>
</evidence>
<name>A0A085W5I3_9BACT</name>
<gene>
    <name evidence="1" type="ORF">DB31_3005</name>
</gene>
<protein>
    <recommendedName>
        <fullName evidence="3">Lipoprotein</fullName>
    </recommendedName>
</protein>
<evidence type="ECO:0000313" key="2">
    <source>
        <dbReference type="Proteomes" id="UP000028725"/>
    </source>
</evidence>
<comment type="caution">
    <text evidence="1">The sequence shown here is derived from an EMBL/GenBank/DDBJ whole genome shotgun (WGS) entry which is preliminary data.</text>
</comment>
<accession>A0A085W5I3</accession>
<sequence>MVLAVALLAGCAAQQRENYVRDRAAEHVYAQPLEEMWPQVKAVLEDKGYSWREIPQRFILETEWKENGGGTLGNSYTRFLIEGMRVRGGGAVLRVMRNDASSQPTAVHYAGTVGPVSSARAANEAMVNASNSNTTGMTPLQKRAFRDLELELELLQVIDPDAAASLEAQALAKYPKK</sequence>
<dbReference type="STRING" id="394096.DB31_3005"/>
<dbReference type="AlphaFoldDB" id="A0A085W5I3"/>
<proteinExistence type="predicted"/>
<dbReference type="Proteomes" id="UP000028725">
    <property type="component" value="Unassembled WGS sequence"/>
</dbReference>
<reference evidence="1 2" key="1">
    <citation type="submission" date="2014-04" db="EMBL/GenBank/DDBJ databases">
        <title>Genome assembly of Hyalangium minutum DSM 14724.</title>
        <authorList>
            <person name="Sharma G."/>
            <person name="Subramanian S."/>
        </authorList>
    </citation>
    <scope>NUCLEOTIDE SEQUENCE [LARGE SCALE GENOMIC DNA]</scope>
    <source>
        <strain evidence="1 2">DSM 14724</strain>
    </source>
</reference>
<dbReference type="EMBL" id="JMCB01000019">
    <property type="protein sequence ID" value="KFE62946.1"/>
    <property type="molecule type" value="Genomic_DNA"/>
</dbReference>
<keyword evidence="2" id="KW-1185">Reference proteome</keyword>